<evidence type="ECO:0000256" key="1">
    <source>
        <dbReference type="ARBA" id="ARBA00023125"/>
    </source>
</evidence>
<organism evidence="3 4">
    <name type="scientific">Nocardioides nanhaiensis</name>
    <dbReference type="NCBI Taxonomy" id="1476871"/>
    <lineage>
        <taxon>Bacteria</taxon>
        <taxon>Bacillati</taxon>
        <taxon>Actinomycetota</taxon>
        <taxon>Actinomycetes</taxon>
        <taxon>Propionibacteriales</taxon>
        <taxon>Nocardioidaceae</taxon>
        <taxon>Nocardioides</taxon>
    </lineage>
</organism>
<dbReference type="RefSeq" id="WP_345271593.1">
    <property type="nucleotide sequence ID" value="NZ_BAABIM010000005.1"/>
</dbReference>
<dbReference type="PANTHER" id="PTHR30204">
    <property type="entry name" value="REDOX-CYCLING DRUG-SENSING TRANSCRIPTIONAL ACTIVATOR SOXR"/>
    <property type="match status" value="1"/>
</dbReference>
<gene>
    <name evidence="3" type="ORF">GCM10023226_39840</name>
</gene>
<dbReference type="Proteomes" id="UP001500621">
    <property type="component" value="Unassembled WGS sequence"/>
</dbReference>
<dbReference type="CDD" id="cd00592">
    <property type="entry name" value="HTH_MerR-like"/>
    <property type="match status" value="1"/>
</dbReference>
<dbReference type="InterPro" id="IPR000551">
    <property type="entry name" value="MerR-type_HTH_dom"/>
</dbReference>
<dbReference type="SUPFAM" id="SSF46955">
    <property type="entry name" value="Putative DNA-binding domain"/>
    <property type="match status" value="1"/>
</dbReference>
<dbReference type="Gene3D" id="1.10.1660.10">
    <property type="match status" value="1"/>
</dbReference>
<dbReference type="InterPro" id="IPR047057">
    <property type="entry name" value="MerR_fam"/>
</dbReference>
<dbReference type="PRINTS" id="PR00040">
    <property type="entry name" value="HTHMERR"/>
</dbReference>
<keyword evidence="1" id="KW-0238">DNA-binding</keyword>
<dbReference type="SMART" id="SM00422">
    <property type="entry name" value="HTH_MERR"/>
    <property type="match status" value="1"/>
</dbReference>
<keyword evidence="4" id="KW-1185">Reference proteome</keyword>
<proteinExistence type="predicted"/>
<dbReference type="EMBL" id="BAABIM010000005">
    <property type="protein sequence ID" value="GAA4697427.1"/>
    <property type="molecule type" value="Genomic_DNA"/>
</dbReference>
<protein>
    <submittedName>
        <fullName evidence="3">MerR family transcriptional regulator</fullName>
    </submittedName>
</protein>
<dbReference type="PROSITE" id="PS50937">
    <property type="entry name" value="HTH_MERR_2"/>
    <property type="match status" value="1"/>
</dbReference>
<accession>A0ABP8WXX9</accession>
<name>A0ABP8WXX9_9ACTN</name>
<evidence type="ECO:0000313" key="4">
    <source>
        <dbReference type="Proteomes" id="UP001500621"/>
    </source>
</evidence>
<comment type="caution">
    <text evidence="3">The sequence shown here is derived from an EMBL/GenBank/DDBJ whole genome shotgun (WGS) entry which is preliminary data.</text>
</comment>
<sequence length="255" mass="28833">MLTISQLADYAGVTVRAVRHYHRIGLLAEPPRDASGYRRYAGQHVVDLVRIRTLAAAGVPLGRVGELLEADAETFEPVRRDLDGQLRARIRELQEVRRALRLLDAPEEICLPPEAVRMHRRMRELGFDDDFLRLNRDGWILVDAVYPGVLSESIAEHATALEDPDYVRLLLDFQAVRDLDPDDDAVEELARRTVELLQRHYPVDRAAQETDQWGEDRAGYQVVADHSAADSPAWQRLNERVMALAVEAGYPAPVT</sequence>
<evidence type="ECO:0000313" key="3">
    <source>
        <dbReference type="EMBL" id="GAA4697427.1"/>
    </source>
</evidence>
<feature type="domain" description="HTH merR-type" evidence="2">
    <location>
        <begin position="1"/>
        <end position="70"/>
    </location>
</feature>
<dbReference type="PANTHER" id="PTHR30204:SF93">
    <property type="entry name" value="HTH MERR-TYPE DOMAIN-CONTAINING PROTEIN"/>
    <property type="match status" value="1"/>
</dbReference>
<dbReference type="Pfam" id="PF00376">
    <property type="entry name" value="MerR"/>
    <property type="match status" value="1"/>
</dbReference>
<evidence type="ECO:0000259" key="2">
    <source>
        <dbReference type="PROSITE" id="PS50937"/>
    </source>
</evidence>
<dbReference type="InterPro" id="IPR009061">
    <property type="entry name" value="DNA-bd_dom_put_sf"/>
</dbReference>
<reference evidence="4" key="1">
    <citation type="journal article" date="2019" name="Int. J. Syst. Evol. Microbiol.">
        <title>The Global Catalogue of Microorganisms (GCM) 10K type strain sequencing project: providing services to taxonomists for standard genome sequencing and annotation.</title>
        <authorList>
            <consortium name="The Broad Institute Genomics Platform"/>
            <consortium name="The Broad Institute Genome Sequencing Center for Infectious Disease"/>
            <person name="Wu L."/>
            <person name="Ma J."/>
        </authorList>
    </citation>
    <scope>NUCLEOTIDE SEQUENCE [LARGE SCALE GENOMIC DNA]</scope>
    <source>
        <strain evidence="4">JCM 18127</strain>
    </source>
</reference>